<sequence length="56" mass="6210">MRLTRILAKECRLLGQFKKIESSRLTADCQSIGELLEVVKPSIGDYKLSATGPNCK</sequence>
<evidence type="ECO:0000313" key="1">
    <source>
        <dbReference type="EMBL" id="EXL72272.1"/>
    </source>
</evidence>
<reference evidence="1" key="1">
    <citation type="submission" date="2011-11" db="EMBL/GenBank/DDBJ databases">
        <title>The Genome Sequence of Fusarium oxysporum PHW808.</title>
        <authorList>
            <consortium name="The Broad Institute Genome Sequencing Platform"/>
            <person name="Ma L.-J."/>
            <person name="Gale L.R."/>
            <person name="Schwartz D.C."/>
            <person name="Zhou S."/>
            <person name="Corby-Kistler H."/>
            <person name="Young S.K."/>
            <person name="Zeng Q."/>
            <person name="Gargeya S."/>
            <person name="Fitzgerald M."/>
            <person name="Haas B."/>
            <person name="Abouelleil A."/>
            <person name="Alvarado L."/>
            <person name="Arachchi H.M."/>
            <person name="Berlin A."/>
            <person name="Brown A."/>
            <person name="Chapman S.B."/>
            <person name="Chen Z."/>
            <person name="Dunbar C."/>
            <person name="Freedman E."/>
            <person name="Gearin G."/>
            <person name="Goldberg J."/>
            <person name="Griggs A."/>
            <person name="Gujja S."/>
            <person name="Heiman D."/>
            <person name="Howarth C."/>
            <person name="Larson L."/>
            <person name="Lui A."/>
            <person name="MacDonald P.J.P."/>
            <person name="Montmayeur A."/>
            <person name="Murphy C."/>
            <person name="Neiman D."/>
            <person name="Pearson M."/>
            <person name="Priest M."/>
            <person name="Roberts A."/>
            <person name="Saif S."/>
            <person name="Shea T."/>
            <person name="Shenoy N."/>
            <person name="Sisk P."/>
            <person name="Stolte C."/>
            <person name="Sykes S."/>
            <person name="Wortman J."/>
            <person name="Nusbaum C."/>
            <person name="Birren B."/>
        </authorList>
    </citation>
    <scope>NUCLEOTIDE SEQUENCE [LARGE SCALE GENOMIC DNA]</scope>
    <source>
        <strain evidence="1">54008</strain>
    </source>
</reference>
<gene>
    <name evidence="1" type="ORF">FOPG_12119</name>
</gene>
<reference evidence="1" key="2">
    <citation type="submission" date="2012-05" db="EMBL/GenBank/DDBJ databases">
        <title>The Genome Annotation of Fusarium oxysporum PHW808.</title>
        <authorList>
            <consortium name="The Broad Institute Genomics Platform"/>
            <person name="Ma L.-J."/>
            <person name="Corby-Kistler H."/>
            <person name="Broz K."/>
            <person name="Gale L.R."/>
            <person name="Jonkers W."/>
            <person name="O'Donnell K."/>
            <person name="Ploetz R."/>
            <person name="Steinberg C."/>
            <person name="Schwartz D.C."/>
            <person name="VanEtten H."/>
            <person name="Zhou S."/>
            <person name="Young S.K."/>
            <person name="Zeng Q."/>
            <person name="Gargeya S."/>
            <person name="Fitzgerald M."/>
            <person name="Abouelleil A."/>
            <person name="Alvarado L."/>
            <person name="Chapman S.B."/>
            <person name="Gainer-Dewar J."/>
            <person name="Goldberg J."/>
            <person name="Griggs A."/>
            <person name="Gujja S."/>
            <person name="Hansen M."/>
            <person name="Howarth C."/>
            <person name="Imamovic A."/>
            <person name="Ireland A."/>
            <person name="Larimer J."/>
            <person name="McCowan C."/>
            <person name="Murphy C."/>
            <person name="Pearson M."/>
            <person name="Poon T.W."/>
            <person name="Priest M."/>
            <person name="Roberts A."/>
            <person name="Saif S."/>
            <person name="Shea T."/>
            <person name="Sykes S."/>
            <person name="Wortman J."/>
            <person name="Nusbaum C."/>
            <person name="Birren B."/>
        </authorList>
    </citation>
    <scope>NUCLEOTIDE SEQUENCE</scope>
    <source>
        <strain evidence="1">54008</strain>
    </source>
</reference>
<dbReference type="Proteomes" id="UP000030676">
    <property type="component" value="Unassembled WGS sequence"/>
</dbReference>
<accession>X0H7N4</accession>
<protein>
    <submittedName>
        <fullName evidence="1">Uncharacterized protein</fullName>
    </submittedName>
</protein>
<dbReference type="AlphaFoldDB" id="X0H7N4"/>
<dbReference type="EMBL" id="JH658884">
    <property type="protein sequence ID" value="EXL72272.1"/>
    <property type="molecule type" value="Genomic_DNA"/>
</dbReference>
<proteinExistence type="predicted"/>
<dbReference type="HOGENOM" id="CLU_3125112_0_0_1"/>
<organism evidence="1">
    <name type="scientific">Fusarium oxysporum f. sp. conglutinans race 2 54008</name>
    <dbReference type="NCBI Taxonomy" id="1089457"/>
    <lineage>
        <taxon>Eukaryota</taxon>
        <taxon>Fungi</taxon>
        <taxon>Dikarya</taxon>
        <taxon>Ascomycota</taxon>
        <taxon>Pezizomycotina</taxon>
        <taxon>Sordariomycetes</taxon>
        <taxon>Hypocreomycetidae</taxon>
        <taxon>Hypocreales</taxon>
        <taxon>Nectriaceae</taxon>
        <taxon>Fusarium</taxon>
        <taxon>Fusarium oxysporum species complex</taxon>
    </lineage>
</organism>
<name>X0H7N4_FUSOX</name>